<dbReference type="SMART" id="SM00248">
    <property type="entry name" value="ANK"/>
    <property type="match status" value="13"/>
</dbReference>
<dbReference type="PANTHER" id="PTHR24123">
    <property type="entry name" value="ANKYRIN REPEAT-CONTAINING"/>
    <property type="match status" value="1"/>
</dbReference>
<feature type="repeat" description="ANK" evidence="3">
    <location>
        <begin position="348"/>
        <end position="380"/>
    </location>
</feature>
<feature type="repeat" description="ANK" evidence="3">
    <location>
        <begin position="249"/>
        <end position="281"/>
    </location>
</feature>
<evidence type="ECO:0000256" key="3">
    <source>
        <dbReference type="PROSITE-ProRule" id="PRU00023"/>
    </source>
</evidence>
<evidence type="ECO:0000256" key="2">
    <source>
        <dbReference type="ARBA" id="ARBA00023043"/>
    </source>
</evidence>
<accession>A8ZPC2</accession>
<feature type="repeat" description="ANK" evidence="3">
    <location>
        <begin position="503"/>
        <end position="539"/>
    </location>
</feature>
<keyword evidence="1" id="KW-0677">Repeat</keyword>
<proteinExistence type="predicted"/>
<sequence length="726" mass="78606">MSANQPVPLLYSGQVGDYFGTEYEGLPANVHPSINDVGVQLIHRDLIYLGVLTCSEFSQVQIYAFATPDRQTVVSVMAGVSELCGIDCVCKFEDGSFLTTTTTQIAHNAYDEQRLFRISFPELNAVELLEQHQSFAQEFEDRCGGVQAIFIDLLSLAQMVDEYTLRQRSNPGHGILQFTTSVAQAGFTQMMMDDNNEDDLDEGDDDNVDQIEYDEESIAPLIQAILQDDLDQIETLLAQGAELDPKDWQEEVPLVAAVYRQNPKVIQRLIAAGANLDRLDLAVDCSPVGMAIKQNSPNLVTLLLHAGASPDSGDLSWTGLTLAINQDNLPILKILLEAGADPNADMEDYDRAIMHAASQGNLEMVQLLVTHGADVSAWSQGDTAIMSAAHNEHKAVYEYLYPLVDDETRRYADKHGQAVMAKAAKRKARLSNKGAEKLGDAALYGKLAQVKQLLAEGINPNVITECGKSPLMMAAMYGHKVVMAALLDAGADPNLGSDEEYAEGTTALMYIANSFFATNRVEVIQFLVEHGADVNAKNHKGQTTLMVAGENVDVVKALIEAGADVDLRDNEGNTAMMLGSWAVQQLLKQAGASEEGLNDIALVKAARKGDLSIIEVLLQEGANVNYGDGSALVAATGSGHLAVVDRLIKAGADVNLGWRSGFTPIADAAYSGNLEIVERLLSAGADPFQKTHDEEFHDALGYAELGQAEGHHRDKDYGAIIERLKR</sequence>
<dbReference type="PROSITE" id="PS50088">
    <property type="entry name" value="ANK_REPEAT"/>
    <property type="match status" value="8"/>
</dbReference>
<dbReference type="InterPro" id="IPR002110">
    <property type="entry name" value="Ankyrin_rpt"/>
</dbReference>
<feature type="repeat" description="ANK" evidence="3">
    <location>
        <begin position="466"/>
        <end position="498"/>
    </location>
</feature>
<evidence type="ECO:0000313" key="4">
    <source>
        <dbReference type="EMBL" id="ABW32858.1"/>
    </source>
</evidence>
<feature type="repeat" description="ANK" evidence="3">
    <location>
        <begin position="597"/>
        <end position="629"/>
    </location>
</feature>
<dbReference type="InterPro" id="IPR036770">
    <property type="entry name" value="Ankyrin_rpt-contain_sf"/>
</dbReference>
<name>A8ZPC2_ACAM1</name>
<keyword evidence="4" id="KW-0614">Plasmid</keyword>
<dbReference type="PRINTS" id="PR01415">
    <property type="entry name" value="ANKYRIN"/>
</dbReference>
<dbReference type="Pfam" id="PF12796">
    <property type="entry name" value="Ank_2"/>
    <property type="match status" value="4"/>
</dbReference>
<dbReference type="Gene3D" id="1.25.40.20">
    <property type="entry name" value="Ankyrin repeat-containing domain"/>
    <property type="match status" value="5"/>
</dbReference>
<geneLocation type="plasmid" evidence="4 5">
    <name>pREB5</name>
</geneLocation>
<dbReference type="SUPFAM" id="SSF48403">
    <property type="entry name" value="Ankyrin repeat"/>
    <property type="match status" value="2"/>
</dbReference>
<dbReference type="HOGENOM" id="CLU_381145_0_0_3"/>
<keyword evidence="5" id="KW-1185">Reference proteome</keyword>
<dbReference type="AlphaFoldDB" id="A8ZPC2"/>
<protein>
    <submittedName>
        <fullName evidence="4">Uncharacterized protein</fullName>
    </submittedName>
</protein>
<feature type="repeat" description="ANK" evidence="3">
    <location>
        <begin position="551"/>
        <end position="570"/>
    </location>
</feature>
<dbReference type="Proteomes" id="UP000000268">
    <property type="component" value="Plasmid pREB5"/>
</dbReference>
<feature type="repeat" description="ANK" evidence="3">
    <location>
        <begin position="660"/>
        <end position="692"/>
    </location>
</feature>
<dbReference type="KEGG" id="amr:AM1_E0089"/>
<keyword evidence="2 3" id="KW-0040">ANK repeat</keyword>
<dbReference type="EMBL" id="CP000842">
    <property type="protein sequence ID" value="ABW32858.1"/>
    <property type="molecule type" value="Genomic_DNA"/>
</dbReference>
<gene>
    <name evidence="4" type="ordered locus">AM1_E0089</name>
</gene>
<evidence type="ECO:0000313" key="5">
    <source>
        <dbReference type="Proteomes" id="UP000000268"/>
    </source>
</evidence>
<dbReference type="Pfam" id="PF00023">
    <property type="entry name" value="Ank"/>
    <property type="match status" value="1"/>
</dbReference>
<dbReference type="PANTHER" id="PTHR24123:SF33">
    <property type="entry name" value="PROTEIN HOS4"/>
    <property type="match status" value="1"/>
</dbReference>
<organism evidence="4 5">
    <name type="scientific">Acaryochloris marina (strain MBIC 11017)</name>
    <dbReference type="NCBI Taxonomy" id="329726"/>
    <lineage>
        <taxon>Bacteria</taxon>
        <taxon>Bacillati</taxon>
        <taxon>Cyanobacteriota</taxon>
        <taxon>Cyanophyceae</taxon>
        <taxon>Acaryochloridales</taxon>
        <taxon>Acaryochloridaceae</taxon>
        <taxon>Acaryochloris</taxon>
    </lineage>
</organism>
<dbReference type="PROSITE" id="PS50297">
    <property type="entry name" value="ANK_REP_REGION"/>
    <property type="match status" value="4"/>
</dbReference>
<reference evidence="4 5" key="1">
    <citation type="journal article" date="2008" name="Proc. Natl. Acad. Sci. U.S.A.">
        <title>Niche adaptation and genome expansion in the chlorophyll d-producing cyanobacterium Acaryochloris marina.</title>
        <authorList>
            <person name="Swingley W.D."/>
            <person name="Chen M."/>
            <person name="Cheung P.C."/>
            <person name="Conrad A.L."/>
            <person name="Dejesa L.C."/>
            <person name="Hao J."/>
            <person name="Honchak B.M."/>
            <person name="Karbach L.E."/>
            <person name="Kurdoglu A."/>
            <person name="Lahiri S."/>
            <person name="Mastrian S.D."/>
            <person name="Miyashita H."/>
            <person name="Page L."/>
            <person name="Ramakrishna P."/>
            <person name="Satoh S."/>
            <person name="Sattley W.M."/>
            <person name="Shimada Y."/>
            <person name="Taylor H.L."/>
            <person name="Tomo T."/>
            <person name="Tsuchiya T."/>
            <person name="Wang Z.T."/>
            <person name="Raymond J."/>
            <person name="Mimuro M."/>
            <person name="Blankenship R.E."/>
            <person name="Touchman J.W."/>
        </authorList>
    </citation>
    <scope>NUCLEOTIDE SEQUENCE [LARGE SCALE GENOMIC DNA]</scope>
    <source>
        <strain evidence="5">MBIC 11017</strain>
        <plasmid evidence="5">Plasmid pREB5</plasmid>
    </source>
</reference>
<evidence type="ECO:0000256" key="1">
    <source>
        <dbReference type="ARBA" id="ARBA00022737"/>
    </source>
</evidence>
<dbReference type="InterPro" id="IPR051165">
    <property type="entry name" value="Multifunctional_ANK_Repeat"/>
</dbReference>
<dbReference type="OrthoDB" id="5657095at2"/>
<feature type="repeat" description="ANK" evidence="3">
    <location>
        <begin position="315"/>
        <end position="347"/>
    </location>
</feature>